<organism evidence="3 4">
    <name type="scientific">Syncephalastrum racemosum</name>
    <name type="common">Filamentous fungus</name>
    <dbReference type="NCBI Taxonomy" id="13706"/>
    <lineage>
        <taxon>Eukaryota</taxon>
        <taxon>Fungi</taxon>
        <taxon>Fungi incertae sedis</taxon>
        <taxon>Mucoromycota</taxon>
        <taxon>Mucoromycotina</taxon>
        <taxon>Mucoromycetes</taxon>
        <taxon>Mucorales</taxon>
        <taxon>Syncephalastraceae</taxon>
        <taxon>Syncephalastrum</taxon>
    </lineage>
</organism>
<evidence type="ECO:0000256" key="1">
    <source>
        <dbReference type="SAM" id="MobiDB-lite"/>
    </source>
</evidence>
<dbReference type="STRING" id="13706.A0A1X2HHM1"/>
<evidence type="ECO:0000313" key="4">
    <source>
        <dbReference type="Proteomes" id="UP000242180"/>
    </source>
</evidence>
<feature type="transmembrane region" description="Helical" evidence="2">
    <location>
        <begin position="178"/>
        <end position="197"/>
    </location>
</feature>
<feature type="compositionally biased region" description="Basic and acidic residues" evidence="1">
    <location>
        <begin position="316"/>
        <end position="325"/>
    </location>
</feature>
<sequence length="495" mass="56704">MTHLTDFSYLQRCVLEVYISAYLLYTIWQNDRFRCLKPSKIIDGELRSIITYLMILMMITQSSWDIISTWIKYSEGFLEIPTTGQIITKPFAYWKPEHQRFIQPIDYIECVTFAMQTGVFFLLQCFWNYLSNTVVKKSFMGSWEFKFYIIWALGSAAMFPVLQWRYSNDELLSEVVPQLAYSIEVLITAALGIRSHFRFSRLIRAAEQAIVKKPTSGSTDVSQGQGRISIVVRLRYFRSMNTMLVIVLGIYGTSLLILCADGLTTSMAINSKKISLDILIATANMSVVFLWLLFISIFHPRRHQVRQEQENDEEQEPKPKPEPRNTRTGRLSARMSKLFVMNESTKRYNENASPGWQDQQASPSAPPPVPDLPADMPSNLKRDRGQTPVTWSQQEEANYRYYYSSPPTSPGLSARPPPVGMGSVRSNTQSPTLHNEIIDTNSYATYTPEYHGAYSPQLNYQEPATTDSTGWLRQSPERRAVSEDNNNGNSVQQQQ</sequence>
<keyword evidence="2" id="KW-0812">Transmembrane</keyword>
<feature type="compositionally biased region" description="Polar residues" evidence="1">
    <location>
        <begin position="456"/>
        <end position="472"/>
    </location>
</feature>
<dbReference type="Proteomes" id="UP000242180">
    <property type="component" value="Unassembled WGS sequence"/>
</dbReference>
<feature type="transmembrane region" description="Helical" evidence="2">
    <location>
        <begin position="113"/>
        <end position="135"/>
    </location>
</feature>
<feature type="compositionally biased region" description="Polar residues" evidence="1">
    <location>
        <begin position="424"/>
        <end position="445"/>
    </location>
</feature>
<feature type="region of interest" description="Disordered" evidence="1">
    <location>
        <begin position="306"/>
        <end position="336"/>
    </location>
</feature>
<feature type="transmembrane region" description="Helical" evidence="2">
    <location>
        <begin position="147"/>
        <end position="166"/>
    </location>
</feature>
<proteinExistence type="predicted"/>
<feature type="region of interest" description="Disordered" evidence="1">
    <location>
        <begin position="348"/>
        <end position="495"/>
    </location>
</feature>
<gene>
    <name evidence="3" type="ORF">BCR43DRAFT_487753</name>
</gene>
<evidence type="ECO:0000256" key="2">
    <source>
        <dbReference type="SAM" id="Phobius"/>
    </source>
</evidence>
<feature type="compositionally biased region" description="Polar residues" evidence="1">
    <location>
        <begin position="387"/>
        <end position="396"/>
    </location>
</feature>
<feature type="transmembrane region" description="Helical" evidence="2">
    <location>
        <begin position="278"/>
        <end position="298"/>
    </location>
</feature>
<keyword evidence="2" id="KW-0472">Membrane</keyword>
<name>A0A1X2HHM1_SYNRA</name>
<dbReference type="InParanoid" id="A0A1X2HHM1"/>
<feature type="transmembrane region" description="Helical" evidence="2">
    <location>
        <begin position="49"/>
        <end position="71"/>
    </location>
</feature>
<feature type="compositionally biased region" description="Polar residues" evidence="1">
    <location>
        <begin position="483"/>
        <end position="495"/>
    </location>
</feature>
<dbReference type="OrthoDB" id="2384193at2759"/>
<evidence type="ECO:0000313" key="3">
    <source>
        <dbReference type="EMBL" id="ORY98567.1"/>
    </source>
</evidence>
<dbReference type="AlphaFoldDB" id="A0A1X2HHM1"/>
<dbReference type="EMBL" id="MCGN01000003">
    <property type="protein sequence ID" value="ORY98567.1"/>
    <property type="molecule type" value="Genomic_DNA"/>
</dbReference>
<accession>A0A1X2HHM1</accession>
<keyword evidence="4" id="KW-1185">Reference proteome</keyword>
<reference evidence="3 4" key="1">
    <citation type="submission" date="2016-07" db="EMBL/GenBank/DDBJ databases">
        <title>Pervasive Adenine N6-methylation of Active Genes in Fungi.</title>
        <authorList>
            <consortium name="DOE Joint Genome Institute"/>
            <person name="Mondo S.J."/>
            <person name="Dannebaum R.O."/>
            <person name="Kuo R.C."/>
            <person name="Labutti K."/>
            <person name="Haridas S."/>
            <person name="Kuo A."/>
            <person name="Salamov A."/>
            <person name="Ahrendt S.R."/>
            <person name="Lipzen A."/>
            <person name="Sullivan W."/>
            <person name="Andreopoulos W.B."/>
            <person name="Clum A."/>
            <person name="Lindquist E."/>
            <person name="Daum C."/>
            <person name="Ramamoorthy G.K."/>
            <person name="Gryganskyi A."/>
            <person name="Culley D."/>
            <person name="Magnuson J.K."/>
            <person name="James T.Y."/>
            <person name="O'Malley M.A."/>
            <person name="Stajich J.E."/>
            <person name="Spatafora J.W."/>
            <person name="Visel A."/>
            <person name="Grigoriev I.V."/>
        </authorList>
    </citation>
    <scope>NUCLEOTIDE SEQUENCE [LARGE SCALE GENOMIC DNA]</scope>
    <source>
        <strain evidence="3 4">NRRL 2496</strain>
    </source>
</reference>
<keyword evidence="2" id="KW-1133">Transmembrane helix</keyword>
<dbReference type="OMA" id="EVYISAY"/>
<feature type="transmembrane region" description="Helical" evidence="2">
    <location>
        <begin position="243"/>
        <end position="263"/>
    </location>
</feature>
<protein>
    <submittedName>
        <fullName evidence="3">Uncharacterized protein</fullName>
    </submittedName>
</protein>
<feature type="transmembrane region" description="Helical" evidence="2">
    <location>
        <begin position="6"/>
        <end position="28"/>
    </location>
</feature>
<comment type="caution">
    <text evidence="3">The sequence shown here is derived from an EMBL/GenBank/DDBJ whole genome shotgun (WGS) entry which is preliminary data.</text>
</comment>